<reference evidence="2" key="2">
    <citation type="submission" date="2017-06" db="EMBL/GenBank/DDBJ databases">
        <title>The pomegranate genome and the genomics of punicalagin biosynthesis.</title>
        <authorList>
            <person name="Xu C."/>
        </authorList>
    </citation>
    <scope>NUCLEOTIDE SEQUENCE [LARGE SCALE GENOMIC DNA]</scope>
    <source>
        <tissue evidence="2">Fresh leaf</tissue>
    </source>
</reference>
<evidence type="ECO:0000313" key="5">
    <source>
        <dbReference type="RefSeq" id="XP_031404007.1"/>
    </source>
</evidence>
<dbReference type="GeneID" id="116213274"/>
<dbReference type="Proteomes" id="UP000515151">
    <property type="component" value="Chromosome 7"/>
</dbReference>
<proteinExistence type="predicted"/>
<reference evidence="4" key="3">
    <citation type="journal article" date="2020" name="Plant Biotechnol. J.">
        <title>The pomegranate (Punica granatum L.) draft genome dissects genetic divergence between soft- and hard-seeded cultivars.</title>
        <authorList>
            <person name="Luo X."/>
            <person name="Li H."/>
            <person name="Wu Z."/>
            <person name="Yao W."/>
            <person name="Zhao P."/>
            <person name="Cao D."/>
            <person name="Yu H."/>
            <person name="Li K."/>
            <person name="Poudel K."/>
            <person name="Zhao D."/>
            <person name="Zhang F."/>
            <person name="Xia X."/>
            <person name="Chen L."/>
            <person name="Wang Q."/>
            <person name="Jing D."/>
            <person name="Cao S."/>
        </authorList>
    </citation>
    <scope>NUCLEOTIDE SEQUENCE [LARGE SCALE GENOMIC DNA]</scope>
</reference>
<dbReference type="AlphaFoldDB" id="A0A218WPZ8"/>
<evidence type="ECO:0000313" key="3">
    <source>
        <dbReference type="Proteomes" id="UP000197138"/>
    </source>
</evidence>
<organism evidence="2 3">
    <name type="scientific">Punica granatum</name>
    <name type="common">Pomegranate</name>
    <dbReference type="NCBI Taxonomy" id="22663"/>
    <lineage>
        <taxon>Eukaryota</taxon>
        <taxon>Viridiplantae</taxon>
        <taxon>Streptophyta</taxon>
        <taxon>Embryophyta</taxon>
        <taxon>Tracheophyta</taxon>
        <taxon>Spermatophyta</taxon>
        <taxon>Magnoliopsida</taxon>
        <taxon>eudicotyledons</taxon>
        <taxon>Gunneridae</taxon>
        <taxon>Pentapetalae</taxon>
        <taxon>rosids</taxon>
        <taxon>malvids</taxon>
        <taxon>Myrtales</taxon>
        <taxon>Lythraceae</taxon>
        <taxon>Punica</taxon>
    </lineage>
</organism>
<evidence type="ECO:0000256" key="1">
    <source>
        <dbReference type="SAM" id="MobiDB-lite"/>
    </source>
</evidence>
<dbReference type="EMBL" id="MTKT01003414">
    <property type="protein sequence ID" value="OWM74885.1"/>
    <property type="molecule type" value="Genomic_DNA"/>
</dbReference>
<gene>
    <name evidence="5" type="primary">LOC116213274</name>
    <name evidence="2" type="ORF">CDL15_Pgr021236</name>
</gene>
<feature type="compositionally biased region" description="Basic residues" evidence="1">
    <location>
        <begin position="154"/>
        <end position="164"/>
    </location>
</feature>
<accession>A0A218WPZ8</accession>
<feature type="compositionally biased region" description="Pro residues" evidence="1">
    <location>
        <begin position="130"/>
        <end position="144"/>
    </location>
</feature>
<reference evidence="3" key="1">
    <citation type="journal article" date="2017" name="Plant J.">
        <title>The pomegranate (Punica granatum L.) genome and the genomics of punicalagin biosynthesis.</title>
        <authorList>
            <person name="Qin G."/>
            <person name="Xu C."/>
            <person name="Ming R."/>
            <person name="Tang H."/>
            <person name="Guyot R."/>
            <person name="Kramer E.M."/>
            <person name="Hu Y."/>
            <person name="Yi X."/>
            <person name="Qi Y."/>
            <person name="Xu X."/>
            <person name="Gao Z."/>
            <person name="Pan H."/>
            <person name="Jian J."/>
            <person name="Tian Y."/>
            <person name="Yue Z."/>
            <person name="Xu Y."/>
        </authorList>
    </citation>
    <scope>NUCLEOTIDE SEQUENCE [LARGE SCALE GENOMIC DNA]</scope>
    <source>
        <strain evidence="3">cv. Dabenzi</strain>
    </source>
</reference>
<protein>
    <submittedName>
        <fullName evidence="5">Proline-rich receptor-like protein kinase PERK10</fullName>
    </submittedName>
</protein>
<evidence type="ECO:0000313" key="2">
    <source>
        <dbReference type="EMBL" id="OWM74885.1"/>
    </source>
</evidence>
<dbReference type="RefSeq" id="XP_031404007.1">
    <property type="nucleotide sequence ID" value="XM_031548147.1"/>
</dbReference>
<keyword evidence="4" id="KW-1185">Reference proteome</keyword>
<feature type="region of interest" description="Disordered" evidence="1">
    <location>
        <begin position="125"/>
        <end position="164"/>
    </location>
</feature>
<evidence type="ECO:0000313" key="4">
    <source>
        <dbReference type="Proteomes" id="UP000515151"/>
    </source>
</evidence>
<name>A0A218WPZ8_PUNGR</name>
<sequence>MRSSRKEDVIVKGRTNQEEGSCWHEGRRKTMKATASLALYQAIAIRVMGRSTRSGPSPTIVADPPVVLDPLSQSLLLLLRLRVHSPDLPLQVRRPLPHRRALLPGPAPSPPARPRLSMVRTLLLSFRPPLASPPTPPEAPPTSPPTATRLAQRSVKRAPSSRRR</sequence>
<reference evidence="5" key="4">
    <citation type="submission" date="2025-04" db="UniProtKB">
        <authorList>
            <consortium name="RefSeq"/>
        </authorList>
    </citation>
    <scope>IDENTIFICATION</scope>
    <source>
        <tissue evidence="5">Leaf</tissue>
    </source>
</reference>
<dbReference type="Proteomes" id="UP000197138">
    <property type="component" value="Unassembled WGS sequence"/>
</dbReference>